<dbReference type="GO" id="GO:0046872">
    <property type="term" value="F:metal ion binding"/>
    <property type="evidence" value="ECO:0007669"/>
    <property type="project" value="UniProtKB-KW"/>
</dbReference>
<dbReference type="PANTHER" id="PTHR36438">
    <property type="entry name" value="IRON-SULFUR CLUSTER REPAIR PROTEIN YTFE"/>
    <property type="match status" value="1"/>
</dbReference>
<dbReference type="InterPro" id="IPR019903">
    <property type="entry name" value="RIC_family"/>
</dbReference>
<keyword evidence="3" id="KW-0479">Metal-binding</keyword>
<gene>
    <name evidence="6" type="ORF">UU48_C0037G0002</name>
</gene>
<dbReference type="Proteomes" id="UP000034746">
    <property type="component" value="Unassembled WGS sequence"/>
</dbReference>
<evidence type="ECO:0000313" key="6">
    <source>
        <dbReference type="EMBL" id="KKR96057.1"/>
    </source>
</evidence>
<evidence type="ECO:0000259" key="5">
    <source>
        <dbReference type="Pfam" id="PF01814"/>
    </source>
</evidence>
<proteinExistence type="predicted"/>
<sequence>MAWSNASPEELLNFIEQDHHRIREKMSELQTLLEQSTGRYSDTINSMLNALREFLLAFKIGMEKHFASEEQILIPYIRQMDEFERGVGAKPEFHRSSIKNPISLLEAEHDQTENVMFKKIHTIVSGYHSPSGSGDSLTAFLDGMKELKIAVSEHIHIENTVLFPLAIDLELRLMHKKQ</sequence>
<organism evidence="6 7">
    <name type="scientific">Candidatus Uhrbacteria bacterium GW2011_GWF2_41_16</name>
    <dbReference type="NCBI Taxonomy" id="1618997"/>
    <lineage>
        <taxon>Bacteria</taxon>
        <taxon>Candidatus Uhriibacteriota</taxon>
    </lineage>
</organism>
<keyword evidence="4" id="KW-0408">Iron</keyword>
<dbReference type="GO" id="GO:0005737">
    <property type="term" value="C:cytoplasm"/>
    <property type="evidence" value="ECO:0007669"/>
    <property type="project" value="UniProtKB-SubCell"/>
</dbReference>
<keyword evidence="2" id="KW-0963">Cytoplasm</keyword>
<dbReference type="Pfam" id="PF01814">
    <property type="entry name" value="Hemerythrin"/>
    <property type="match status" value="1"/>
</dbReference>
<evidence type="ECO:0000256" key="4">
    <source>
        <dbReference type="ARBA" id="ARBA00023004"/>
    </source>
</evidence>
<comment type="subcellular location">
    <subcellularLocation>
        <location evidence="1">Cytoplasm</location>
    </subcellularLocation>
</comment>
<evidence type="ECO:0000313" key="7">
    <source>
        <dbReference type="Proteomes" id="UP000034746"/>
    </source>
</evidence>
<evidence type="ECO:0000256" key="3">
    <source>
        <dbReference type="ARBA" id="ARBA00022723"/>
    </source>
</evidence>
<reference evidence="6 7" key="1">
    <citation type="journal article" date="2015" name="Nature">
        <title>rRNA introns, odd ribosomes, and small enigmatic genomes across a large radiation of phyla.</title>
        <authorList>
            <person name="Brown C.T."/>
            <person name="Hug L.A."/>
            <person name="Thomas B.C."/>
            <person name="Sharon I."/>
            <person name="Castelle C.J."/>
            <person name="Singh A."/>
            <person name="Wilkins M.J."/>
            <person name="Williams K.H."/>
            <person name="Banfield J.F."/>
        </authorList>
    </citation>
    <scope>NUCLEOTIDE SEQUENCE [LARGE SCALE GENOMIC DNA]</scope>
</reference>
<name>A0A0G0Y6W8_9BACT</name>
<accession>A0A0G0Y6W8</accession>
<evidence type="ECO:0000256" key="1">
    <source>
        <dbReference type="ARBA" id="ARBA00004496"/>
    </source>
</evidence>
<dbReference type="InterPro" id="IPR012312">
    <property type="entry name" value="Hemerythrin-like"/>
</dbReference>
<dbReference type="EMBL" id="LCAU01000037">
    <property type="protein sequence ID" value="KKR96057.1"/>
    <property type="molecule type" value="Genomic_DNA"/>
</dbReference>
<dbReference type="AlphaFoldDB" id="A0A0G0Y6W8"/>
<evidence type="ECO:0000256" key="2">
    <source>
        <dbReference type="ARBA" id="ARBA00022490"/>
    </source>
</evidence>
<dbReference type="Gene3D" id="1.20.120.520">
    <property type="entry name" value="nmb1532 protein domain like"/>
    <property type="match status" value="1"/>
</dbReference>
<comment type="caution">
    <text evidence="6">The sequence shown here is derived from an EMBL/GenBank/DDBJ whole genome shotgun (WGS) entry which is preliminary data.</text>
</comment>
<feature type="domain" description="Hemerythrin-like" evidence="5">
    <location>
        <begin position="12"/>
        <end position="166"/>
    </location>
</feature>
<protein>
    <submittedName>
        <fullName evidence="6">Iron-sulfur cluster repair di-iron protein</fullName>
    </submittedName>
</protein>
<dbReference type="PANTHER" id="PTHR36438:SF1">
    <property type="entry name" value="IRON-SULFUR CLUSTER REPAIR PROTEIN YTFE"/>
    <property type="match status" value="1"/>
</dbReference>